<proteinExistence type="inferred from homology"/>
<evidence type="ECO:0000259" key="5">
    <source>
        <dbReference type="PROSITE" id="PS51203"/>
    </source>
</evidence>
<dbReference type="InterPro" id="IPR031107">
    <property type="entry name" value="Small_HSP"/>
</dbReference>
<evidence type="ECO:0000256" key="3">
    <source>
        <dbReference type="RuleBase" id="RU003616"/>
    </source>
</evidence>
<organism evidence="6 7">
    <name type="scientific">Amanita thiersii Skay4041</name>
    <dbReference type="NCBI Taxonomy" id="703135"/>
    <lineage>
        <taxon>Eukaryota</taxon>
        <taxon>Fungi</taxon>
        <taxon>Dikarya</taxon>
        <taxon>Basidiomycota</taxon>
        <taxon>Agaricomycotina</taxon>
        <taxon>Agaricomycetes</taxon>
        <taxon>Agaricomycetidae</taxon>
        <taxon>Agaricales</taxon>
        <taxon>Pluteineae</taxon>
        <taxon>Amanitaceae</taxon>
        <taxon>Amanita</taxon>
    </lineage>
</organism>
<evidence type="ECO:0000256" key="1">
    <source>
        <dbReference type="ARBA" id="ARBA00023016"/>
    </source>
</evidence>
<reference evidence="6 7" key="1">
    <citation type="submission" date="2014-02" db="EMBL/GenBank/DDBJ databases">
        <title>Transposable element dynamics among asymbiotic and ectomycorrhizal Amanita fungi.</title>
        <authorList>
            <consortium name="DOE Joint Genome Institute"/>
            <person name="Hess J."/>
            <person name="Skrede I."/>
            <person name="Wolfe B."/>
            <person name="LaButti K."/>
            <person name="Ohm R.A."/>
            <person name="Grigoriev I.V."/>
            <person name="Pringle A."/>
        </authorList>
    </citation>
    <scope>NUCLEOTIDE SEQUENCE [LARGE SCALE GENOMIC DNA]</scope>
    <source>
        <strain evidence="6 7">SKay4041</strain>
    </source>
</reference>
<dbReference type="InterPro" id="IPR007052">
    <property type="entry name" value="CS_dom"/>
</dbReference>
<dbReference type="SUPFAM" id="SSF49764">
    <property type="entry name" value="HSP20-like chaperones"/>
    <property type="match status" value="1"/>
</dbReference>
<gene>
    <name evidence="6" type="ORF">AMATHDRAFT_61335</name>
</gene>
<dbReference type="Pfam" id="PF00011">
    <property type="entry name" value="HSP20"/>
    <property type="match status" value="1"/>
</dbReference>
<dbReference type="Proteomes" id="UP000242287">
    <property type="component" value="Unassembled WGS sequence"/>
</dbReference>
<name>A0A2A9NPW5_9AGAR</name>
<dbReference type="PROSITE" id="PS51203">
    <property type="entry name" value="CS"/>
    <property type="match status" value="1"/>
</dbReference>
<evidence type="ECO:0000313" key="6">
    <source>
        <dbReference type="EMBL" id="PFH50287.1"/>
    </source>
</evidence>
<sequence>MSSTAFFYEPFYDFDRLFNGALNVHFPEQHRGDNSAPRLLKPRMDIHEDTENNTVTATVELPGLSKEDINIDVHNGRLTVSGENKSSTEHQESGYVVRERKYGRFSRTLQLPQGIKDEEIKAKMEHGVLVITFPKNAPELAPKKIEIA</sequence>
<dbReference type="AlphaFoldDB" id="A0A2A9NPW5"/>
<dbReference type="InterPro" id="IPR002068">
    <property type="entry name" value="A-crystallin/Hsp20_dom"/>
</dbReference>
<keyword evidence="7" id="KW-1185">Reference proteome</keyword>
<feature type="domain" description="CS" evidence="5">
    <location>
        <begin position="39"/>
        <end position="146"/>
    </location>
</feature>
<comment type="similarity">
    <text evidence="2 3">Belongs to the small heat shock protein (HSP20) family.</text>
</comment>
<evidence type="ECO:0000259" key="4">
    <source>
        <dbReference type="PROSITE" id="PS01031"/>
    </source>
</evidence>
<dbReference type="OrthoDB" id="1431247at2759"/>
<feature type="domain" description="SHSP" evidence="4">
    <location>
        <begin position="35"/>
        <end position="148"/>
    </location>
</feature>
<accession>A0A2A9NPW5</accession>
<dbReference type="EMBL" id="KZ302007">
    <property type="protein sequence ID" value="PFH50287.1"/>
    <property type="molecule type" value="Genomic_DNA"/>
</dbReference>
<dbReference type="CDD" id="cd06464">
    <property type="entry name" value="ACD_sHsps-like"/>
    <property type="match status" value="1"/>
</dbReference>
<dbReference type="PROSITE" id="PS01031">
    <property type="entry name" value="SHSP"/>
    <property type="match status" value="1"/>
</dbReference>
<dbReference type="STRING" id="703135.A0A2A9NPW5"/>
<evidence type="ECO:0000256" key="2">
    <source>
        <dbReference type="PROSITE-ProRule" id="PRU00285"/>
    </source>
</evidence>
<keyword evidence="1" id="KW-0346">Stress response</keyword>
<protein>
    <submittedName>
        <fullName evidence="6">Uncharacterized protein</fullName>
    </submittedName>
</protein>
<evidence type="ECO:0000313" key="7">
    <source>
        <dbReference type="Proteomes" id="UP000242287"/>
    </source>
</evidence>
<dbReference type="PANTHER" id="PTHR11527">
    <property type="entry name" value="HEAT-SHOCK PROTEIN 20 FAMILY MEMBER"/>
    <property type="match status" value="1"/>
</dbReference>
<dbReference type="Gene3D" id="2.60.40.790">
    <property type="match status" value="1"/>
</dbReference>
<dbReference type="InterPro" id="IPR008978">
    <property type="entry name" value="HSP20-like_chaperone"/>
</dbReference>